<dbReference type="Pfam" id="PF13349">
    <property type="entry name" value="DUF4097"/>
    <property type="match status" value="1"/>
</dbReference>
<sequence>MRKLYIFMIIGTALLFCSCFYIRVDYAALRGMAPTGEFHEVVPLTPGGTLSLENINGNIEIQGWEKEEVAVYAEKMFHLPDRTKIFVYPKKAIAPQIDFDTFENFVKIKTRDVSKENEESVVDYYIDVPHSINLKDILAQRGNINISDLYGDVYVDLTSGDIVIENFSGSLTASVMSGSVDVSLYDLREGDEIIITASEGDVTISLEENVQAHLEVSVPNGEVISEFEIEKPTDTGKLDIQLGEDGAQISLTALNGDIRINRIKTE</sequence>
<feature type="transmembrane region" description="Helical" evidence="1">
    <location>
        <begin position="6"/>
        <end position="24"/>
    </location>
</feature>
<evidence type="ECO:0000259" key="2">
    <source>
        <dbReference type="Pfam" id="PF13349"/>
    </source>
</evidence>
<organism evidence="3 4">
    <name type="scientific">candidate division WOR-1 bacterium DG_54_3</name>
    <dbReference type="NCBI Taxonomy" id="1703775"/>
    <lineage>
        <taxon>Bacteria</taxon>
        <taxon>Bacillati</taxon>
        <taxon>Saganbacteria</taxon>
    </lineage>
</organism>
<dbReference type="PANTHER" id="PTHR34094:SF1">
    <property type="entry name" value="PROTEIN FAM185A"/>
    <property type="match status" value="1"/>
</dbReference>
<evidence type="ECO:0000313" key="3">
    <source>
        <dbReference type="EMBL" id="KPJ70059.1"/>
    </source>
</evidence>
<dbReference type="InterPro" id="IPR025164">
    <property type="entry name" value="Toastrack_DUF4097"/>
</dbReference>
<evidence type="ECO:0000256" key="1">
    <source>
        <dbReference type="SAM" id="Phobius"/>
    </source>
</evidence>
<dbReference type="PROSITE" id="PS51257">
    <property type="entry name" value="PROKAR_LIPOPROTEIN"/>
    <property type="match status" value="1"/>
</dbReference>
<comment type="caution">
    <text evidence="3">The sequence shown here is derived from an EMBL/GenBank/DDBJ whole genome shotgun (WGS) entry which is preliminary data.</text>
</comment>
<dbReference type="AlphaFoldDB" id="A0A0S7Y6Q6"/>
<name>A0A0S7Y6Q6_UNCSA</name>
<proteinExistence type="predicted"/>
<protein>
    <recommendedName>
        <fullName evidence="2">DUF4097 domain-containing protein</fullName>
    </recommendedName>
</protein>
<dbReference type="EMBL" id="LIZX01000009">
    <property type="protein sequence ID" value="KPJ70059.1"/>
    <property type="molecule type" value="Genomic_DNA"/>
</dbReference>
<evidence type="ECO:0000313" key="4">
    <source>
        <dbReference type="Proteomes" id="UP000051861"/>
    </source>
</evidence>
<dbReference type="Proteomes" id="UP000051861">
    <property type="component" value="Unassembled WGS sequence"/>
</dbReference>
<reference evidence="3 4" key="1">
    <citation type="journal article" date="2015" name="Microbiome">
        <title>Genomic resolution of linkages in carbon, nitrogen, and sulfur cycling among widespread estuary sediment bacteria.</title>
        <authorList>
            <person name="Baker B.J."/>
            <person name="Lazar C.S."/>
            <person name="Teske A.P."/>
            <person name="Dick G.J."/>
        </authorList>
    </citation>
    <scope>NUCLEOTIDE SEQUENCE [LARGE SCALE GENOMIC DNA]</scope>
    <source>
        <strain evidence="3">DG_54_3</strain>
    </source>
</reference>
<gene>
    <name evidence="3" type="ORF">AMJ44_01115</name>
</gene>
<keyword evidence="1" id="KW-1133">Transmembrane helix</keyword>
<dbReference type="PANTHER" id="PTHR34094">
    <property type="match status" value="1"/>
</dbReference>
<keyword evidence="1" id="KW-0812">Transmembrane</keyword>
<accession>A0A0S7Y6Q6</accession>
<feature type="domain" description="DUF4097" evidence="2">
    <location>
        <begin position="134"/>
        <end position="260"/>
    </location>
</feature>
<keyword evidence="1" id="KW-0472">Membrane</keyword>